<evidence type="ECO:0000313" key="3">
    <source>
        <dbReference type="Proteomes" id="UP001359485"/>
    </source>
</evidence>
<dbReference type="Proteomes" id="UP001359485">
    <property type="component" value="Unassembled WGS sequence"/>
</dbReference>
<reference evidence="2 3" key="1">
    <citation type="submission" date="2023-09" db="EMBL/GenBank/DDBJ databases">
        <title>Genomes of two closely related lineages of the louse Polyplax serrata with different host specificities.</title>
        <authorList>
            <person name="Martinu J."/>
            <person name="Tarabai H."/>
            <person name="Stefka J."/>
            <person name="Hypsa V."/>
        </authorList>
    </citation>
    <scope>NUCLEOTIDE SEQUENCE [LARGE SCALE GENOMIC DNA]</scope>
    <source>
        <strain evidence="2">98ZLc_SE</strain>
    </source>
</reference>
<evidence type="ECO:0000256" key="1">
    <source>
        <dbReference type="SAM" id="MobiDB-lite"/>
    </source>
</evidence>
<keyword evidence="3" id="KW-1185">Reference proteome</keyword>
<accession>A0ABR1AXM4</accession>
<feature type="compositionally biased region" description="Basic and acidic residues" evidence="1">
    <location>
        <begin position="20"/>
        <end position="29"/>
    </location>
</feature>
<feature type="region of interest" description="Disordered" evidence="1">
    <location>
        <begin position="1"/>
        <end position="29"/>
    </location>
</feature>
<comment type="caution">
    <text evidence="2">The sequence shown here is derived from an EMBL/GenBank/DDBJ whole genome shotgun (WGS) entry which is preliminary data.</text>
</comment>
<evidence type="ECO:0000313" key="2">
    <source>
        <dbReference type="EMBL" id="KAK6630959.1"/>
    </source>
</evidence>
<name>A0ABR1AXM4_POLSC</name>
<protein>
    <submittedName>
        <fullName evidence="2">Uncharacterized protein</fullName>
    </submittedName>
</protein>
<gene>
    <name evidence="2" type="ORF">RUM44_003131</name>
</gene>
<sequence>MSWEAPASGDSILTQPAKAQKKDRTDRNEPFLKLQFLKPPTLGIKNYIMESILTWKNSVSPNVA</sequence>
<organism evidence="2 3">
    <name type="scientific">Polyplax serrata</name>
    <name type="common">Common mouse louse</name>
    <dbReference type="NCBI Taxonomy" id="468196"/>
    <lineage>
        <taxon>Eukaryota</taxon>
        <taxon>Metazoa</taxon>
        <taxon>Ecdysozoa</taxon>
        <taxon>Arthropoda</taxon>
        <taxon>Hexapoda</taxon>
        <taxon>Insecta</taxon>
        <taxon>Pterygota</taxon>
        <taxon>Neoptera</taxon>
        <taxon>Paraneoptera</taxon>
        <taxon>Psocodea</taxon>
        <taxon>Troctomorpha</taxon>
        <taxon>Phthiraptera</taxon>
        <taxon>Anoplura</taxon>
        <taxon>Polyplacidae</taxon>
        <taxon>Polyplax</taxon>
    </lineage>
</organism>
<proteinExistence type="predicted"/>
<dbReference type="EMBL" id="JAWJWF010000007">
    <property type="protein sequence ID" value="KAK6630959.1"/>
    <property type="molecule type" value="Genomic_DNA"/>
</dbReference>